<dbReference type="InterPro" id="IPR050111">
    <property type="entry name" value="C-type_lectin/snaclec_domain"/>
</dbReference>
<organism evidence="5">
    <name type="scientific">Enterobius vermicularis</name>
    <name type="common">Human pinworm</name>
    <dbReference type="NCBI Taxonomy" id="51028"/>
    <lineage>
        <taxon>Eukaryota</taxon>
        <taxon>Metazoa</taxon>
        <taxon>Ecdysozoa</taxon>
        <taxon>Nematoda</taxon>
        <taxon>Chromadorea</taxon>
        <taxon>Rhabditida</taxon>
        <taxon>Spirurina</taxon>
        <taxon>Oxyuridomorpha</taxon>
        <taxon>Oxyuroidea</taxon>
        <taxon>Oxyuridae</taxon>
        <taxon>Enterobius</taxon>
    </lineage>
</organism>
<evidence type="ECO:0000313" key="4">
    <source>
        <dbReference type="Proteomes" id="UP000274131"/>
    </source>
</evidence>
<sequence>MGDVRFIELDYSRKCPQSFIQGELDVKQTRVVNERNGRWRYCLFDVNVKGNTVTSYESSRKYCSSTFHGRFLSTSSVREFIFLQGVLYNKSEDGRPNVVIAPVEKNFLRYLADAKVKRMSAEYGRFKFRVNIEEKWYFHDRFCRTWQDATLATFYDVEHLHRVASMQQVTRNYIGVTFNSTQNRYVFDDGRPYFSGGPDNVKHFCHLIRRTYTAITECKDFHYSVCEYKSQLLFTDEVSIQRFACKKYFDTEEAFEKQINQPKNFEDSQRYCETVDSTLASFSSEQQYKMLKERYAKAKYWIGLKQVNEEWEWLDATTVDYKVWYLYNVTKRKFGIEKCMSVDEAGDWRRKNCEEKLNFLCKFEPKLWCRPGFTEFNSFCYKFFNASVPWSTARVTCRGYGSSLVWITSGREQKFLNEFTESKPFWLLPLFYSGKWRWPFSKVPKFTNWKRNEPDQCCPKEEILAARSESGKWSDTSPLFKGTTVCKYEKGQLYVGSEEETYAAIVKKLETKLGLEEELPDEEVPTDTPVN</sequence>
<feature type="domain" description="C-type lectin" evidence="2">
    <location>
        <begin position="376"/>
        <end position="487"/>
    </location>
</feature>
<dbReference type="InterPro" id="IPR016186">
    <property type="entry name" value="C-type_lectin-like/link_sf"/>
</dbReference>
<dbReference type="EMBL" id="UXUI01007526">
    <property type="protein sequence ID" value="VDD88034.1"/>
    <property type="molecule type" value="Genomic_DNA"/>
</dbReference>
<gene>
    <name evidence="3" type="ORF">EVEC_LOCUS3177</name>
</gene>
<dbReference type="PROSITE" id="PS00615">
    <property type="entry name" value="C_TYPE_LECTIN_1"/>
    <property type="match status" value="1"/>
</dbReference>
<dbReference type="AlphaFoldDB" id="A0A158Q9X9"/>
<reference evidence="5" key="1">
    <citation type="submission" date="2016-04" db="UniProtKB">
        <authorList>
            <consortium name="WormBaseParasite"/>
        </authorList>
    </citation>
    <scope>IDENTIFICATION</scope>
</reference>
<protein>
    <submittedName>
        <fullName evidence="5">C-type lectin domain-containing protein</fullName>
    </submittedName>
</protein>
<name>A0A158Q9X9_ENTVE</name>
<dbReference type="InterPro" id="IPR001304">
    <property type="entry name" value="C-type_lectin-like"/>
</dbReference>
<dbReference type="PANTHER" id="PTHR22803">
    <property type="entry name" value="MANNOSE, PHOSPHOLIPASE, LECTIN RECEPTOR RELATED"/>
    <property type="match status" value="1"/>
</dbReference>
<evidence type="ECO:0000259" key="2">
    <source>
        <dbReference type="PROSITE" id="PS50041"/>
    </source>
</evidence>
<keyword evidence="4" id="KW-1185">Reference proteome</keyword>
<dbReference type="Gene3D" id="3.10.100.10">
    <property type="entry name" value="Mannose-Binding Protein A, subunit A"/>
    <property type="match status" value="3"/>
</dbReference>
<dbReference type="InterPro" id="IPR018378">
    <property type="entry name" value="C-type_lectin_CS"/>
</dbReference>
<dbReference type="PROSITE" id="PS50041">
    <property type="entry name" value="C_TYPE_LECTIN_2"/>
    <property type="match status" value="2"/>
</dbReference>
<evidence type="ECO:0000313" key="3">
    <source>
        <dbReference type="EMBL" id="VDD88034.1"/>
    </source>
</evidence>
<keyword evidence="1" id="KW-1015">Disulfide bond</keyword>
<reference evidence="3 4" key="2">
    <citation type="submission" date="2018-10" db="EMBL/GenBank/DDBJ databases">
        <authorList>
            <consortium name="Pathogen Informatics"/>
        </authorList>
    </citation>
    <scope>NUCLEOTIDE SEQUENCE [LARGE SCALE GENOMIC DNA]</scope>
</reference>
<dbReference type="Proteomes" id="UP000274131">
    <property type="component" value="Unassembled WGS sequence"/>
</dbReference>
<dbReference type="SMART" id="SM00034">
    <property type="entry name" value="CLECT"/>
    <property type="match status" value="3"/>
</dbReference>
<evidence type="ECO:0000313" key="5">
    <source>
        <dbReference type="WBParaSite" id="EVEC_0000346901-mRNA-1"/>
    </source>
</evidence>
<evidence type="ECO:0000256" key="1">
    <source>
        <dbReference type="ARBA" id="ARBA00023157"/>
    </source>
</evidence>
<feature type="domain" description="C-type lectin" evidence="2">
    <location>
        <begin position="263"/>
        <end position="362"/>
    </location>
</feature>
<dbReference type="SUPFAM" id="SSF56436">
    <property type="entry name" value="C-type lectin-like"/>
    <property type="match status" value="3"/>
</dbReference>
<dbReference type="OrthoDB" id="5877732at2759"/>
<proteinExistence type="predicted"/>
<dbReference type="CDD" id="cd00037">
    <property type="entry name" value="CLECT"/>
    <property type="match status" value="2"/>
</dbReference>
<dbReference type="Pfam" id="PF00059">
    <property type="entry name" value="Lectin_C"/>
    <property type="match status" value="2"/>
</dbReference>
<dbReference type="WBParaSite" id="EVEC_0000346901-mRNA-1">
    <property type="protein sequence ID" value="EVEC_0000346901-mRNA-1"/>
    <property type="gene ID" value="EVEC_0000346901"/>
</dbReference>
<dbReference type="STRING" id="51028.A0A158Q9X9"/>
<accession>A0A158Q9X9</accession>
<dbReference type="InterPro" id="IPR016187">
    <property type="entry name" value="CTDL_fold"/>
</dbReference>